<dbReference type="Pfam" id="PF01529">
    <property type="entry name" value="DHHC"/>
    <property type="match status" value="1"/>
</dbReference>
<feature type="transmembrane region" description="Helical" evidence="10">
    <location>
        <begin position="26"/>
        <end position="49"/>
    </location>
</feature>
<comment type="similarity">
    <text evidence="10">Belongs to the DHHC palmitoyltransferase family.</text>
</comment>
<keyword evidence="3 10" id="KW-0812">Transmembrane</keyword>
<dbReference type="InterPro" id="IPR001594">
    <property type="entry name" value="Palmitoyltrfase_DHHC"/>
</dbReference>
<gene>
    <name evidence="13" type="ORF">MNAN1_003667</name>
</gene>
<evidence type="ECO:0000256" key="1">
    <source>
        <dbReference type="ARBA" id="ARBA00004141"/>
    </source>
</evidence>
<comment type="domain">
    <text evidence="10">The DHHC domain is required for palmitoyltransferase activity.</text>
</comment>
<keyword evidence="8 10" id="KW-0012">Acyltransferase</keyword>
<keyword evidence="6" id="KW-0564">Palmitate</keyword>
<dbReference type="EMBL" id="CP119898">
    <property type="protein sequence ID" value="WFD28654.1"/>
    <property type="molecule type" value="Genomic_DNA"/>
</dbReference>
<feature type="transmembrane region" description="Helical" evidence="10">
    <location>
        <begin position="304"/>
        <end position="326"/>
    </location>
</feature>
<evidence type="ECO:0000256" key="11">
    <source>
        <dbReference type="SAM" id="MobiDB-lite"/>
    </source>
</evidence>
<evidence type="ECO:0000256" key="9">
    <source>
        <dbReference type="ARBA" id="ARBA00048048"/>
    </source>
</evidence>
<feature type="region of interest" description="Disordered" evidence="11">
    <location>
        <begin position="174"/>
        <end position="194"/>
    </location>
</feature>
<dbReference type="GO" id="GO:0005794">
    <property type="term" value="C:Golgi apparatus"/>
    <property type="evidence" value="ECO:0007669"/>
    <property type="project" value="TreeGrafter"/>
</dbReference>
<proteinExistence type="inferred from homology"/>
<organism evidence="13 14">
    <name type="scientific">Malassezia nana</name>
    <dbReference type="NCBI Taxonomy" id="180528"/>
    <lineage>
        <taxon>Eukaryota</taxon>
        <taxon>Fungi</taxon>
        <taxon>Dikarya</taxon>
        <taxon>Basidiomycota</taxon>
        <taxon>Ustilaginomycotina</taxon>
        <taxon>Malasseziomycetes</taxon>
        <taxon>Malasseziales</taxon>
        <taxon>Malasseziaceae</taxon>
        <taxon>Malassezia</taxon>
    </lineage>
</organism>
<dbReference type="InterPro" id="IPR039859">
    <property type="entry name" value="PFA4/ZDH16/20/ERF2-like"/>
</dbReference>
<dbReference type="Proteomes" id="UP001213623">
    <property type="component" value="Chromosome 7"/>
</dbReference>
<feature type="region of interest" description="Disordered" evidence="11">
    <location>
        <begin position="206"/>
        <end position="245"/>
    </location>
</feature>
<evidence type="ECO:0000256" key="7">
    <source>
        <dbReference type="ARBA" id="ARBA00023288"/>
    </source>
</evidence>
<feature type="compositionally biased region" description="Basic and acidic residues" evidence="11">
    <location>
        <begin position="236"/>
        <end position="245"/>
    </location>
</feature>
<dbReference type="PANTHER" id="PTHR22883">
    <property type="entry name" value="ZINC FINGER DHHC DOMAIN CONTAINING PROTEIN"/>
    <property type="match status" value="1"/>
</dbReference>
<evidence type="ECO:0000259" key="12">
    <source>
        <dbReference type="Pfam" id="PF01529"/>
    </source>
</evidence>
<dbReference type="GO" id="GO:0016020">
    <property type="term" value="C:membrane"/>
    <property type="evidence" value="ECO:0007669"/>
    <property type="project" value="UniProtKB-SubCell"/>
</dbReference>
<evidence type="ECO:0000256" key="3">
    <source>
        <dbReference type="ARBA" id="ARBA00022692"/>
    </source>
</evidence>
<comment type="subcellular location">
    <subcellularLocation>
        <location evidence="1">Membrane</location>
        <topology evidence="1">Multi-pass membrane protein</topology>
    </subcellularLocation>
</comment>
<evidence type="ECO:0000313" key="13">
    <source>
        <dbReference type="EMBL" id="WFD28654.1"/>
    </source>
</evidence>
<accession>A0AAF0EMP5</accession>
<dbReference type="AlphaFoldDB" id="A0AAF0EMP5"/>
<keyword evidence="5 10" id="KW-0472">Membrane</keyword>
<evidence type="ECO:0000256" key="4">
    <source>
        <dbReference type="ARBA" id="ARBA00022989"/>
    </source>
</evidence>
<evidence type="ECO:0000256" key="5">
    <source>
        <dbReference type="ARBA" id="ARBA00023136"/>
    </source>
</evidence>
<feature type="region of interest" description="Disordered" evidence="11">
    <location>
        <begin position="109"/>
        <end position="141"/>
    </location>
</feature>
<dbReference type="GO" id="GO:0019706">
    <property type="term" value="F:protein-cysteine S-palmitoyltransferase activity"/>
    <property type="evidence" value="ECO:0007669"/>
    <property type="project" value="UniProtKB-EC"/>
</dbReference>
<feature type="compositionally biased region" description="Low complexity" evidence="11">
    <location>
        <begin position="121"/>
        <end position="132"/>
    </location>
</feature>
<feature type="transmembrane region" description="Helical" evidence="10">
    <location>
        <begin position="69"/>
        <end position="91"/>
    </location>
</feature>
<keyword evidence="7" id="KW-0449">Lipoprotein</keyword>
<dbReference type="EC" id="2.3.1.225" evidence="10"/>
<reference evidence="13" key="1">
    <citation type="submission" date="2023-03" db="EMBL/GenBank/DDBJ databases">
        <title>Mating type loci evolution in Malassezia.</title>
        <authorList>
            <person name="Coelho M.A."/>
        </authorList>
    </citation>
    <scope>NUCLEOTIDE SEQUENCE</scope>
    <source>
        <strain evidence="13">CBS 9557</strain>
    </source>
</reference>
<keyword evidence="2 10" id="KW-0808">Transferase</keyword>
<evidence type="ECO:0000256" key="6">
    <source>
        <dbReference type="ARBA" id="ARBA00023139"/>
    </source>
</evidence>
<evidence type="ECO:0000256" key="10">
    <source>
        <dbReference type="RuleBase" id="RU079119"/>
    </source>
</evidence>
<protein>
    <recommendedName>
        <fullName evidence="10">Palmitoyltransferase</fullName>
        <ecNumber evidence="10">2.3.1.225</ecNumber>
    </recommendedName>
</protein>
<dbReference type="PROSITE" id="PS50216">
    <property type="entry name" value="DHHC"/>
    <property type="match status" value="1"/>
</dbReference>
<comment type="catalytic activity">
    <reaction evidence="9 10">
        <text>L-cysteinyl-[protein] + hexadecanoyl-CoA = S-hexadecanoyl-L-cysteinyl-[protein] + CoA</text>
        <dbReference type="Rhea" id="RHEA:36683"/>
        <dbReference type="Rhea" id="RHEA-COMP:10131"/>
        <dbReference type="Rhea" id="RHEA-COMP:11032"/>
        <dbReference type="ChEBI" id="CHEBI:29950"/>
        <dbReference type="ChEBI" id="CHEBI:57287"/>
        <dbReference type="ChEBI" id="CHEBI:57379"/>
        <dbReference type="ChEBI" id="CHEBI:74151"/>
        <dbReference type="EC" id="2.3.1.225"/>
    </reaction>
</comment>
<evidence type="ECO:0000313" key="14">
    <source>
        <dbReference type="Proteomes" id="UP001213623"/>
    </source>
</evidence>
<feature type="compositionally biased region" description="Polar residues" evidence="11">
    <location>
        <begin position="221"/>
        <end position="232"/>
    </location>
</feature>
<keyword evidence="14" id="KW-1185">Reference proteome</keyword>
<feature type="domain" description="Palmitoyltransferase DHHC" evidence="12">
    <location>
        <begin position="256"/>
        <end position="381"/>
    </location>
</feature>
<evidence type="ECO:0000256" key="8">
    <source>
        <dbReference type="ARBA" id="ARBA00023315"/>
    </source>
</evidence>
<dbReference type="GO" id="GO:0005783">
    <property type="term" value="C:endoplasmic reticulum"/>
    <property type="evidence" value="ECO:0007669"/>
    <property type="project" value="TreeGrafter"/>
</dbReference>
<dbReference type="GO" id="GO:0006612">
    <property type="term" value="P:protein targeting to membrane"/>
    <property type="evidence" value="ECO:0007669"/>
    <property type="project" value="TreeGrafter"/>
</dbReference>
<keyword evidence="4 10" id="KW-1133">Transmembrane helix</keyword>
<name>A0AAF0EMP5_9BASI</name>
<sequence>MPQGVLARIGIGTRERLKADRKPDPWWLRYANVVLVLLCVCWTCAIYLWRVCYPMLTEHPNALGSRRLGIGLLVGFLMLCFFLSWSFITILGSRPGYVKDLVWKPQARHDGESDASTTQYAPAEPISIPAPSTQTPAAGEELSSVRNTNVFSPADEREQRWLAFEQSLAASPSINTSNLETESHARAASGSKVSYSDPIPLSEVLIQGPELPEPPGRPEASASSIPQPQTPAVDTRMPEPSRRPPEMSVYAPSLLQCQHCQRTRPPRAHHCRRCGTCVLRMDHHCPWIGGCVGAHNYQYYYNTVFWGLLLSTYVIVSMAVLFARGVKSQKGLPWSERIRGWNVDGFMISVFAISFFFFLFTGSLFVMHTYLSGHNLTSIEQRAINSFRAREGLLLQRYYSQAGQGGTLGSGPIGMWRRFKARRRLLHAWNERWGYPHKQGNPWWLGSVQEWEYAATSPEAIARESELEKTHGLFYASLPHTGRQVSKSTSDDAPLLETKPSIRRPPYLLNMEQSLGPVWGWFLPIPHRTRRGLHFPLNPRFSQDGIWKPKELWPAVVQGAPETS</sequence>
<evidence type="ECO:0000256" key="2">
    <source>
        <dbReference type="ARBA" id="ARBA00022679"/>
    </source>
</evidence>
<feature type="transmembrane region" description="Helical" evidence="10">
    <location>
        <begin position="346"/>
        <end position="367"/>
    </location>
</feature>